<accession>A0A5B6WT72</accession>
<organism evidence="1 2">
    <name type="scientific">Gossypium australe</name>
    <dbReference type="NCBI Taxonomy" id="47621"/>
    <lineage>
        <taxon>Eukaryota</taxon>
        <taxon>Viridiplantae</taxon>
        <taxon>Streptophyta</taxon>
        <taxon>Embryophyta</taxon>
        <taxon>Tracheophyta</taxon>
        <taxon>Spermatophyta</taxon>
        <taxon>Magnoliopsida</taxon>
        <taxon>eudicotyledons</taxon>
        <taxon>Gunneridae</taxon>
        <taxon>Pentapetalae</taxon>
        <taxon>rosids</taxon>
        <taxon>malvids</taxon>
        <taxon>Malvales</taxon>
        <taxon>Malvaceae</taxon>
        <taxon>Malvoideae</taxon>
        <taxon>Gossypium</taxon>
    </lineage>
</organism>
<comment type="caution">
    <text evidence="1">The sequence shown here is derived from an EMBL/GenBank/DDBJ whole genome shotgun (WGS) entry which is preliminary data.</text>
</comment>
<gene>
    <name evidence="1" type="ORF">EPI10_006644</name>
</gene>
<name>A0A5B6WT72_9ROSI</name>
<dbReference type="GO" id="GO:0016740">
    <property type="term" value="F:transferase activity"/>
    <property type="evidence" value="ECO:0007669"/>
    <property type="project" value="UniProtKB-KW"/>
</dbReference>
<protein>
    <submittedName>
        <fullName evidence="1">UDP-glycosyltransferase 89C1-like</fullName>
    </submittedName>
</protein>
<keyword evidence="1" id="KW-0808">Transferase</keyword>
<dbReference type="EMBL" id="SMMG02000002">
    <property type="protein sequence ID" value="KAA3484568.1"/>
    <property type="molecule type" value="Genomic_DNA"/>
</dbReference>
<dbReference type="Proteomes" id="UP000325315">
    <property type="component" value="Unassembled WGS sequence"/>
</dbReference>
<sequence length="128" mass="14799">MRYFHVRATGRANKNIIDRLTDDNGRWVIDIHDISNVAGDYFSKLFKSNEPSNVDTYINDIHTKVTPEMNANLAKHFTDEEIMVAFNQMDLHKAPGINGLSGIFFKENWEVVRKDGQSKCIYTRPYDT</sequence>
<dbReference type="AlphaFoldDB" id="A0A5B6WT72"/>
<evidence type="ECO:0000313" key="2">
    <source>
        <dbReference type="Proteomes" id="UP000325315"/>
    </source>
</evidence>
<dbReference type="OrthoDB" id="991485at2759"/>
<proteinExistence type="predicted"/>
<reference evidence="2" key="1">
    <citation type="journal article" date="2019" name="Plant Biotechnol. J.">
        <title>Genome sequencing of the Australian wild diploid species Gossypium australe highlights disease resistance and delayed gland morphogenesis.</title>
        <authorList>
            <person name="Cai Y."/>
            <person name="Cai X."/>
            <person name="Wang Q."/>
            <person name="Wang P."/>
            <person name="Zhang Y."/>
            <person name="Cai C."/>
            <person name="Xu Y."/>
            <person name="Wang K."/>
            <person name="Zhou Z."/>
            <person name="Wang C."/>
            <person name="Geng S."/>
            <person name="Li B."/>
            <person name="Dong Q."/>
            <person name="Hou Y."/>
            <person name="Wang H."/>
            <person name="Ai P."/>
            <person name="Liu Z."/>
            <person name="Yi F."/>
            <person name="Sun M."/>
            <person name="An G."/>
            <person name="Cheng J."/>
            <person name="Zhang Y."/>
            <person name="Shi Q."/>
            <person name="Xie Y."/>
            <person name="Shi X."/>
            <person name="Chang Y."/>
            <person name="Huang F."/>
            <person name="Chen Y."/>
            <person name="Hong S."/>
            <person name="Mi L."/>
            <person name="Sun Q."/>
            <person name="Zhang L."/>
            <person name="Zhou B."/>
            <person name="Peng R."/>
            <person name="Zhang X."/>
            <person name="Liu F."/>
        </authorList>
    </citation>
    <scope>NUCLEOTIDE SEQUENCE [LARGE SCALE GENOMIC DNA]</scope>
    <source>
        <strain evidence="2">cv. PA1801</strain>
    </source>
</reference>
<keyword evidence="2" id="KW-1185">Reference proteome</keyword>
<evidence type="ECO:0000313" key="1">
    <source>
        <dbReference type="EMBL" id="KAA3484568.1"/>
    </source>
</evidence>